<dbReference type="GO" id="GO:0003723">
    <property type="term" value="F:RNA binding"/>
    <property type="evidence" value="ECO:0007669"/>
    <property type="project" value="UniProtKB-UniRule"/>
</dbReference>
<dbReference type="Pfam" id="PF01029">
    <property type="entry name" value="NusB"/>
    <property type="match status" value="1"/>
</dbReference>
<dbReference type="SUPFAM" id="SSF53335">
    <property type="entry name" value="S-adenosyl-L-methionine-dependent methyltransferases"/>
    <property type="match status" value="1"/>
</dbReference>
<evidence type="ECO:0000256" key="2">
    <source>
        <dbReference type="ARBA" id="ARBA00022679"/>
    </source>
</evidence>
<dbReference type="CDD" id="cd02440">
    <property type="entry name" value="AdoMet_MTases"/>
    <property type="match status" value="1"/>
</dbReference>
<feature type="binding site" evidence="5">
    <location>
        <position position="312"/>
    </location>
    <ligand>
        <name>S-adenosyl-L-methionine</name>
        <dbReference type="ChEBI" id="CHEBI:59789"/>
    </ligand>
</feature>
<keyword evidence="1 5" id="KW-0489">Methyltransferase</keyword>
<sequence length="434" mass="45425">MPGAPTDPRRLALGLLANVLQRGQPFDEALAGSRGVAGLEARDRGFLRLLLATTLRRLGQIDAAVDSLVQRPLPRHPAELRDLLRLGAAQLLFLGTPPHAAVSTSLALAETRKLRGFKGLINALLRRLAREGEAILASQDAERLNLPPWLWDRLVAAYGEAPTRASVAVQLGEPPLDLSLKAGGEAAAWAERLEAEILPTGSLRRPAAGGDVTALPGFAEGAWWVQDAAAALPARLLGPVAGQRVADLCAAPGGKTAQLAAAGAEVIAVEVSRARLARIAENLKRLGLAAALVEADATAWQPPEPLPFVLLDAPCSATGTLRRHPDVARLKSPKDLPALTALQDRLLERAAAALAPGGTLVYATCSLLPEEGPERIARLLGEGAPLARRPVAPEEVGGLGELITAEGDLRTLPCHLAARGGLDGFYACRLTKSG</sequence>
<feature type="binding site" evidence="5">
    <location>
        <position position="296"/>
    </location>
    <ligand>
        <name>S-adenosyl-L-methionine</name>
        <dbReference type="ChEBI" id="CHEBI:59789"/>
    </ligand>
</feature>
<dbReference type="InterPro" id="IPR023267">
    <property type="entry name" value="RCMT"/>
</dbReference>
<evidence type="ECO:0000256" key="5">
    <source>
        <dbReference type="PROSITE-ProRule" id="PRU01023"/>
    </source>
</evidence>
<evidence type="ECO:0000256" key="1">
    <source>
        <dbReference type="ARBA" id="ARBA00022603"/>
    </source>
</evidence>
<dbReference type="InterPro" id="IPR035926">
    <property type="entry name" value="NusB-like_sf"/>
</dbReference>
<dbReference type="STRING" id="560819.SAMN05428998_13350"/>
<feature type="binding site" evidence="5">
    <location>
        <begin position="249"/>
        <end position="255"/>
    </location>
    <ligand>
        <name>S-adenosyl-L-methionine</name>
        <dbReference type="ChEBI" id="CHEBI:59789"/>
    </ligand>
</feature>
<dbReference type="GO" id="GO:0006355">
    <property type="term" value="P:regulation of DNA-templated transcription"/>
    <property type="evidence" value="ECO:0007669"/>
    <property type="project" value="InterPro"/>
</dbReference>
<reference evidence="7 8" key="1">
    <citation type="submission" date="2017-04" db="EMBL/GenBank/DDBJ databases">
        <authorList>
            <person name="Afonso C.L."/>
            <person name="Miller P.J."/>
            <person name="Scott M.A."/>
            <person name="Spackman E."/>
            <person name="Goraichik I."/>
            <person name="Dimitrov K.M."/>
            <person name="Suarez D.L."/>
            <person name="Swayne D.E."/>
        </authorList>
    </citation>
    <scope>NUCLEOTIDE SEQUENCE [LARGE SCALE GENOMIC DNA]</scope>
    <source>
        <strain evidence="7 8">USBA 355</strain>
    </source>
</reference>
<keyword evidence="8" id="KW-1185">Reference proteome</keyword>
<evidence type="ECO:0000313" key="7">
    <source>
        <dbReference type="EMBL" id="SMF74846.1"/>
    </source>
</evidence>
<keyword evidence="4 5" id="KW-0694">RNA-binding</keyword>
<comment type="similarity">
    <text evidence="5">Belongs to the class I-like SAM-binding methyltransferase superfamily. RsmB/NOP family.</text>
</comment>
<evidence type="ECO:0000256" key="3">
    <source>
        <dbReference type="ARBA" id="ARBA00022691"/>
    </source>
</evidence>
<dbReference type="Gene3D" id="1.10.940.10">
    <property type="entry name" value="NusB-like"/>
    <property type="match status" value="1"/>
</dbReference>
<evidence type="ECO:0000259" key="6">
    <source>
        <dbReference type="PROSITE" id="PS51686"/>
    </source>
</evidence>
<organism evidence="7 8">
    <name type="scientific">Tistlia consotensis USBA 355</name>
    <dbReference type="NCBI Taxonomy" id="560819"/>
    <lineage>
        <taxon>Bacteria</taxon>
        <taxon>Pseudomonadati</taxon>
        <taxon>Pseudomonadota</taxon>
        <taxon>Alphaproteobacteria</taxon>
        <taxon>Rhodospirillales</taxon>
        <taxon>Rhodovibrionaceae</taxon>
        <taxon>Tistlia</taxon>
    </lineage>
</organism>
<dbReference type="InterPro" id="IPR006027">
    <property type="entry name" value="NusB_RsmB_TIM44"/>
</dbReference>
<dbReference type="Gene3D" id="3.40.50.150">
    <property type="entry name" value="Vaccinia Virus protein VP39"/>
    <property type="match status" value="1"/>
</dbReference>
<dbReference type="PROSITE" id="PS51686">
    <property type="entry name" value="SAM_MT_RSMB_NOP"/>
    <property type="match status" value="1"/>
</dbReference>
<dbReference type="RefSeq" id="WP_085125823.1">
    <property type="nucleotide sequence ID" value="NZ_FWZX01000033.1"/>
</dbReference>
<dbReference type="SUPFAM" id="SSF48013">
    <property type="entry name" value="NusB-like"/>
    <property type="match status" value="1"/>
</dbReference>
<feature type="domain" description="SAM-dependent MTase RsmB/NOP-type" evidence="6">
    <location>
        <begin position="155"/>
        <end position="433"/>
    </location>
</feature>
<evidence type="ECO:0000256" key="4">
    <source>
        <dbReference type="ARBA" id="ARBA00022884"/>
    </source>
</evidence>
<dbReference type="FunFam" id="3.40.50.150:FF:000257">
    <property type="entry name" value="16S rRNA methyltransferase"/>
    <property type="match status" value="1"/>
</dbReference>
<dbReference type="Proteomes" id="UP000192917">
    <property type="component" value="Unassembled WGS sequence"/>
</dbReference>
<dbReference type="PANTHER" id="PTHR22807">
    <property type="entry name" value="NOP2 YEAST -RELATED NOL1/NOP2/FMU SUN DOMAIN-CONTAINING"/>
    <property type="match status" value="1"/>
</dbReference>
<dbReference type="InterPro" id="IPR029063">
    <property type="entry name" value="SAM-dependent_MTases_sf"/>
</dbReference>
<dbReference type="GO" id="GO:0001510">
    <property type="term" value="P:RNA methylation"/>
    <property type="evidence" value="ECO:0007669"/>
    <property type="project" value="InterPro"/>
</dbReference>
<dbReference type="AlphaFoldDB" id="A0A1Y6CMP6"/>
<name>A0A1Y6CMP6_9PROT</name>
<dbReference type="PRINTS" id="PR02008">
    <property type="entry name" value="RCMTFAMILY"/>
</dbReference>
<dbReference type="InterPro" id="IPR049560">
    <property type="entry name" value="MeTrfase_RsmB-F_NOP2_cat"/>
</dbReference>
<feature type="binding site" evidence="5">
    <location>
        <position position="270"/>
    </location>
    <ligand>
        <name>S-adenosyl-L-methionine</name>
        <dbReference type="ChEBI" id="CHEBI:59789"/>
    </ligand>
</feature>
<dbReference type="PANTHER" id="PTHR22807:SF61">
    <property type="entry name" value="NOL1_NOP2_SUN FAMILY PROTEIN _ ANTITERMINATION NUSB DOMAIN-CONTAINING PROTEIN"/>
    <property type="match status" value="1"/>
</dbReference>
<keyword evidence="3 5" id="KW-0949">S-adenosyl-L-methionine</keyword>
<evidence type="ECO:0000313" key="8">
    <source>
        <dbReference type="Proteomes" id="UP000192917"/>
    </source>
</evidence>
<gene>
    <name evidence="7" type="ORF">SAMN05428998_13350</name>
</gene>
<proteinExistence type="inferred from homology"/>
<protein>
    <submittedName>
        <fullName evidence="7">16S rRNA (Cytosine967-C5)-methyltransferase</fullName>
    </submittedName>
</protein>
<dbReference type="GO" id="GO:0008173">
    <property type="term" value="F:RNA methyltransferase activity"/>
    <property type="evidence" value="ECO:0007669"/>
    <property type="project" value="InterPro"/>
</dbReference>
<keyword evidence="2 5" id="KW-0808">Transferase</keyword>
<dbReference type="Pfam" id="PF01189">
    <property type="entry name" value="Methyltr_RsmB-F"/>
    <property type="match status" value="1"/>
</dbReference>
<feature type="active site" description="Nucleophile" evidence="5">
    <location>
        <position position="365"/>
    </location>
</feature>
<accession>A0A1Y6CMP6</accession>
<dbReference type="InterPro" id="IPR001678">
    <property type="entry name" value="MeTrfase_RsmB-F_NOP2_dom"/>
</dbReference>
<dbReference type="EMBL" id="FWZX01000033">
    <property type="protein sequence ID" value="SMF74846.1"/>
    <property type="molecule type" value="Genomic_DNA"/>
</dbReference>